<dbReference type="Proteomes" id="UP000192511">
    <property type="component" value="Unassembled WGS sequence"/>
</dbReference>
<keyword evidence="3" id="KW-1185">Reference proteome</keyword>
<protein>
    <submittedName>
        <fullName evidence="2">DUF4124 domain-containing protein</fullName>
    </submittedName>
</protein>
<name>A0AAX0WW39_9GAMM</name>
<dbReference type="AlphaFoldDB" id="A0AAX0WW39"/>
<evidence type="ECO:0000259" key="1">
    <source>
        <dbReference type="Pfam" id="PF13511"/>
    </source>
</evidence>
<evidence type="ECO:0000313" key="3">
    <source>
        <dbReference type="Proteomes" id="UP000192511"/>
    </source>
</evidence>
<dbReference type="InterPro" id="IPR025392">
    <property type="entry name" value="DUF4124"/>
</dbReference>
<proteinExistence type="predicted"/>
<sequence length="26" mass="3117">MTIDGITIYKWKDKNGVMHYSDQPFK</sequence>
<comment type="caution">
    <text evidence="2">The sequence shown here is derived from an EMBL/GenBank/DDBJ whole genome shotgun (WGS) entry which is preliminary data.</text>
</comment>
<reference evidence="2" key="1">
    <citation type="submission" date="2017-12" db="EMBL/GenBank/DDBJ databases">
        <title>FDA dAtabase for Regulatory Grade micrObial Sequences (FDA-ARGOS): Supporting development and validation of Infectious Disease Dx tests.</title>
        <authorList>
            <person name="Kerrigan L."/>
            <person name="Tallon L.J."/>
            <person name="Sadzewicz L."/>
            <person name="Sengamalay N."/>
            <person name="Ott S."/>
            <person name="Godinez A."/>
            <person name="Nagaraj S."/>
            <person name="Vavikolanu K."/>
            <person name="Vyas G."/>
            <person name="Nadendla S."/>
            <person name="Aluvathingal J."/>
            <person name="Sichtig H."/>
        </authorList>
    </citation>
    <scope>NUCLEOTIDE SEQUENCE [LARGE SCALE GENOMIC DNA]</scope>
    <source>
        <strain evidence="2">FDAARGOS_200</strain>
    </source>
</reference>
<organism evidence="2 3">
    <name type="scientific">Legionella anisa</name>
    <dbReference type="NCBI Taxonomy" id="28082"/>
    <lineage>
        <taxon>Bacteria</taxon>
        <taxon>Pseudomonadati</taxon>
        <taxon>Pseudomonadota</taxon>
        <taxon>Gammaproteobacteria</taxon>
        <taxon>Legionellales</taxon>
        <taxon>Legionellaceae</taxon>
        <taxon>Legionella</taxon>
    </lineage>
</organism>
<accession>A0AAX0WW39</accession>
<gene>
    <name evidence="2" type="ORF">A6J39_014170</name>
</gene>
<feature type="domain" description="DUF4124" evidence="1">
    <location>
        <begin position="7"/>
        <end position="24"/>
    </location>
</feature>
<evidence type="ECO:0000313" key="2">
    <source>
        <dbReference type="EMBL" id="PNL62268.1"/>
    </source>
</evidence>
<dbReference type="GeneID" id="98067655"/>
<dbReference type="RefSeq" id="WP_081595211.1">
    <property type="nucleotide sequence ID" value="NZ_CAAAHR010000141.1"/>
</dbReference>
<dbReference type="EMBL" id="NBTX02000004">
    <property type="protein sequence ID" value="PNL62268.1"/>
    <property type="molecule type" value="Genomic_DNA"/>
</dbReference>
<dbReference type="Pfam" id="PF13511">
    <property type="entry name" value="DUF4124"/>
    <property type="match status" value="1"/>
</dbReference>